<organism evidence="1 2">
    <name type="scientific">Canibacter oris</name>
    <dbReference type="NCBI Taxonomy" id="1365628"/>
    <lineage>
        <taxon>Bacteria</taxon>
        <taxon>Bacillati</taxon>
        <taxon>Actinomycetota</taxon>
        <taxon>Actinomycetes</taxon>
        <taxon>Micrococcales</taxon>
        <taxon>Microbacteriaceae</taxon>
        <taxon>Canibacter</taxon>
    </lineage>
</organism>
<comment type="caution">
    <text evidence="1">The sequence shown here is derived from an EMBL/GenBank/DDBJ whole genome shotgun (WGS) entry which is preliminary data.</text>
</comment>
<accession>A0A840DG71</accession>
<keyword evidence="2" id="KW-1185">Reference proteome</keyword>
<dbReference type="RefSeq" id="WP_183304955.1">
    <property type="nucleotide sequence ID" value="NZ_JACIFD010000014.1"/>
</dbReference>
<protein>
    <submittedName>
        <fullName evidence="1">Uncharacterized protein</fullName>
    </submittedName>
</protein>
<name>A0A840DG71_9MICO</name>
<evidence type="ECO:0000313" key="1">
    <source>
        <dbReference type="EMBL" id="MBB4072034.1"/>
    </source>
</evidence>
<dbReference type="EMBL" id="JACIFD010000014">
    <property type="protein sequence ID" value="MBB4072034.1"/>
    <property type="molecule type" value="Genomic_DNA"/>
</dbReference>
<dbReference type="Proteomes" id="UP000571183">
    <property type="component" value="Unassembled WGS sequence"/>
</dbReference>
<sequence length="171" mass="19292">MKTKYGVLTKSDRAITAEEDGLLTYSRLDAWQKRAVKAGAVLPCEWHHTSAAANKTNYYDPEDFAELNPADFPVIKAAPVVNGDLNRLRISISYKTMVGGFTRRATSKWETVEIVMAEPQTRKDGYITGADGRRLRSNNESVTFHYKAPQARKFREVTLVEAEQLGYKFAK</sequence>
<dbReference type="AlphaFoldDB" id="A0A840DG71"/>
<evidence type="ECO:0000313" key="2">
    <source>
        <dbReference type="Proteomes" id="UP000571183"/>
    </source>
</evidence>
<reference evidence="1" key="1">
    <citation type="submission" date="2020-08" db="EMBL/GenBank/DDBJ databases">
        <title>Sequencing the genomes of 1000 actinobacteria strains.</title>
        <authorList>
            <person name="Klenk H.-P."/>
        </authorList>
    </citation>
    <scope>NUCLEOTIDE SEQUENCE [LARGE SCALE GENOMIC DNA]</scope>
    <source>
        <strain evidence="1">DSM 27064</strain>
    </source>
</reference>
<gene>
    <name evidence="1" type="ORF">F5897_001357</name>
</gene>
<proteinExistence type="predicted"/>